<dbReference type="Proteomes" id="UP000198675">
    <property type="component" value="Chromosome I"/>
</dbReference>
<evidence type="ECO:0000256" key="1">
    <source>
        <dbReference type="SAM" id="Phobius"/>
    </source>
</evidence>
<protein>
    <submittedName>
        <fullName evidence="2">Uncharacterized protein</fullName>
    </submittedName>
</protein>
<feature type="transmembrane region" description="Helical" evidence="1">
    <location>
        <begin position="15"/>
        <end position="36"/>
    </location>
</feature>
<evidence type="ECO:0000313" key="2">
    <source>
        <dbReference type="EMBL" id="SDV02620.1"/>
    </source>
</evidence>
<proteinExistence type="predicted"/>
<feature type="transmembrane region" description="Helical" evidence="1">
    <location>
        <begin position="98"/>
        <end position="115"/>
    </location>
</feature>
<keyword evidence="1" id="KW-0472">Membrane</keyword>
<sequence length="122" mass="13189">MITLEALEKLPRSKALACSMGAGGALGALAYVGLRFYENNDAGFFSVACFVSAIWLSLVSTHWNPLLGVKQLYLFDWPIVAAVAWFMTINVPQLGHKLLIGACTAIFATAGAVSARRKRVRD</sequence>
<gene>
    <name evidence="2" type="ORF">SAMN05216363_5029</name>
</gene>
<keyword evidence="1" id="KW-1133">Transmembrane helix</keyword>
<keyword evidence="3" id="KW-1185">Reference proteome</keyword>
<dbReference type="EMBL" id="LT629797">
    <property type="protein sequence ID" value="SDV02620.1"/>
    <property type="molecule type" value="Genomic_DNA"/>
</dbReference>
<organism evidence="2 3">
    <name type="scientific">Pseudomonas sihuiensis</name>
    <dbReference type="NCBI Taxonomy" id="1274359"/>
    <lineage>
        <taxon>Bacteria</taxon>
        <taxon>Pseudomonadati</taxon>
        <taxon>Pseudomonadota</taxon>
        <taxon>Gammaproteobacteria</taxon>
        <taxon>Pseudomonadales</taxon>
        <taxon>Pseudomonadaceae</taxon>
        <taxon>Pseudomonas</taxon>
    </lineage>
</organism>
<reference evidence="3" key="1">
    <citation type="submission" date="2016-10" db="EMBL/GenBank/DDBJ databases">
        <authorList>
            <person name="Varghese N."/>
            <person name="Submissions S."/>
        </authorList>
    </citation>
    <scope>NUCLEOTIDE SEQUENCE [LARGE SCALE GENOMIC DNA]</scope>
    <source>
        <strain evidence="3">KCTC 32246</strain>
    </source>
</reference>
<keyword evidence="1" id="KW-0812">Transmembrane</keyword>
<feature type="transmembrane region" description="Helical" evidence="1">
    <location>
        <begin position="42"/>
        <end position="60"/>
    </location>
</feature>
<dbReference type="RefSeq" id="WP_017678151.1">
    <property type="nucleotide sequence ID" value="NZ_LT629797.1"/>
</dbReference>
<accession>A0A1H2NB00</accession>
<evidence type="ECO:0000313" key="3">
    <source>
        <dbReference type="Proteomes" id="UP000198675"/>
    </source>
</evidence>
<dbReference type="AlphaFoldDB" id="A0A1H2NB00"/>
<feature type="transmembrane region" description="Helical" evidence="1">
    <location>
        <begin position="72"/>
        <end position="92"/>
    </location>
</feature>
<name>A0A1H2NB00_9PSED</name>